<proteinExistence type="predicted"/>
<feature type="region of interest" description="Disordered" evidence="1">
    <location>
        <begin position="15"/>
        <end position="47"/>
    </location>
</feature>
<protein>
    <submittedName>
        <fullName evidence="2">Putative transposase element L1Md-A101/L1Md-A102/L1Md-A2</fullName>
    </submittedName>
</protein>
<dbReference type="InterPro" id="IPR004244">
    <property type="entry name" value="Transposase_22"/>
</dbReference>
<comment type="caution">
    <text evidence="2">The sequence shown here is derived from an EMBL/GenBank/DDBJ whole genome shotgun (WGS) entry which is preliminary data.</text>
</comment>
<sequence length="313" mass="35008">MCGLMAEKLRKYKFDTSSAARPSATPASSSTVTRSRTTPSPLDSPEKMEAADLKAEILRSLRTDISEVIKSELKNALADDFNYLKNEMQAVKAEIINNTAAIHSEIDQMKTTIKEVESGLSTWSDEVNSLQTVVTDLKAEVTALKGKCEDLEGRMRRCNIRILGVAETDGSSSTGSVARLLRESLHLEKDVLVDRSHRSLVPRRSDGKPRAIVAKLHYYQDAVEVLKRARTRAPLRFNGESIAIFPDYTSNVAKARAAFTEVRKLLHNRQGVRFGILFPARLRISHDGKEKEFTDAEEAKRYVKKNIISTEKD</sequence>
<feature type="compositionally biased region" description="Low complexity" evidence="1">
    <location>
        <begin position="16"/>
        <end position="41"/>
    </location>
</feature>
<dbReference type="Gene3D" id="3.30.250.20">
    <property type="entry name" value="L1 transposable element, C-terminal domain"/>
    <property type="match status" value="1"/>
</dbReference>
<dbReference type="AlphaFoldDB" id="A0A498MDK4"/>
<organism evidence="2 3">
    <name type="scientific">Labeo rohita</name>
    <name type="common">Indian major carp</name>
    <name type="synonym">Cyprinus rohita</name>
    <dbReference type="NCBI Taxonomy" id="84645"/>
    <lineage>
        <taxon>Eukaryota</taxon>
        <taxon>Metazoa</taxon>
        <taxon>Chordata</taxon>
        <taxon>Craniata</taxon>
        <taxon>Vertebrata</taxon>
        <taxon>Euteleostomi</taxon>
        <taxon>Actinopterygii</taxon>
        <taxon>Neopterygii</taxon>
        <taxon>Teleostei</taxon>
        <taxon>Ostariophysi</taxon>
        <taxon>Cypriniformes</taxon>
        <taxon>Cyprinidae</taxon>
        <taxon>Labeoninae</taxon>
        <taxon>Labeonini</taxon>
        <taxon>Labeo</taxon>
    </lineage>
</organism>
<reference evidence="2 3" key="1">
    <citation type="submission" date="2018-03" db="EMBL/GenBank/DDBJ databases">
        <title>Draft genome sequence of Rohu Carp (Labeo rohita).</title>
        <authorList>
            <person name="Das P."/>
            <person name="Kushwaha B."/>
            <person name="Joshi C.G."/>
            <person name="Kumar D."/>
            <person name="Nagpure N.S."/>
            <person name="Sahoo L."/>
            <person name="Das S.P."/>
            <person name="Bit A."/>
            <person name="Patnaik S."/>
            <person name="Meher P.K."/>
            <person name="Jayasankar P."/>
            <person name="Koringa P.G."/>
            <person name="Patel N.V."/>
            <person name="Hinsu A.T."/>
            <person name="Kumar R."/>
            <person name="Pandey M."/>
            <person name="Agarwal S."/>
            <person name="Srivastava S."/>
            <person name="Singh M."/>
            <person name="Iquebal M.A."/>
            <person name="Jaiswal S."/>
            <person name="Angadi U.B."/>
            <person name="Kumar N."/>
            <person name="Raza M."/>
            <person name="Shah T.M."/>
            <person name="Rai A."/>
            <person name="Jena J.K."/>
        </authorList>
    </citation>
    <scope>NUCLEOTIDE SEQUENCE [LARGE SCALE GENOMIC DNA]</scope>
    <source>
        <strain evidence="2">DASCIFA01</strain>
        <tissue evidence="2">Testis</tissue>
    </source>
</reference>
<evidence type="ECO:0000313" key="2">
    <source>
        <dbReference type="EMBL" id="RXN17462.1"/>
    </source>
</evidence>
<evidence type="ECO:0000256" key="1">
    <source>
        <dbReference type="SAM" id="MobiDB-lite"/>
    </source>
</evidence>
<dbReference type="InterPro" id="IPR042566">
    <property type="entry name" value="L1_C"/>
</dbReference>
<dbReference type="PANTHER" id="PTHR11505">
    <property type="entry name" value="L1 TRANSPOSABLE ELEMENT-RELATED"/>
    <property type="match status" value="1"/>
</dbReference>
<name>A0A498MDK4_LABRO</name>
<dbReference type="EMBL" id="QBIY01012745">
    <property type="protein sequence ID" value="RXN17462.1"/>
    <property type="molecule type" value="Genomic_DNA"/>
</dbReference>
<keyword evidence="3" id="KW-1185">Reference proteome</keyword>
<gene>
    <name evidence="2" type="ORF">ROHU_008034</name>
</gene>
<evidence type="ECO:0000313" key="3">
    <source>
        <dbReference type="Proteomes" id="UP000290572"/>
    </source>
</evidence>
<dbReference type="Proteomes" id="UP000290572">
    <property type="component" value="Unassembled WGS sequence"/>
</dbReference>
<dbReference type="Gene3D" id="1.20.5.1700">
    <property type="match status" value="1"/>
</dbReference>
<accession>A0A498MDK4</accession>